<evidence type="ECO:0000313" key="1">
    <source>
        <dbReference type="EMBL" id="CRL23422.1"/>
    </source>
</evidence>
<organism evidence="1 2">
    <name type="scientific">Penicillium camemberti (strain FM 013)</name>
    <dbReference type="NCBI Taxonomy" id="1429867"/>
    <lineage>
        <taxon>Eukaryota</taxon>
        <taxon>Fungi</taxon>
        <taxon>Dikarya</taxon>
        <taxon>Ascomycota</taxon>
        <taxon>Pezizomycotina</taxon>
        <taxon>Eurotiomycetes</taxon>
        <taxon>Eurotiomycetidae</taxon>
        <taxon>Eurotiales</taxon>
        <taxon>Aspergillaceae</taxon>
        <taxon>Penicillium</taxon>
    </lineage>
</organism>
<gene>
    <name evidence="1" type="ORF">PCAMFM013_S009g000362</name>
</gene>
<protein>
    <submittedName>
        <fullName evidence="1">Str. FM013</fullName>
    </submittedName>
</protein>
<name>A0A0G4PAS7_PENC3</name>
<dbReference type="Proteomes" id="UP000053732">
    <property type="component" value="Unassembled WGS sequence"/>
</dbReference>
<accession>A0A0G4PAS7</accession>
<reference evidence="1 2" key="1">
    <citation type="journal article" date="2014" name="Nat. Commun.">
        <title>Multiple recent horizontal transfers of a large genomic region in cheese making fungi.</title>
        <authorList>
            <person name="Cheeseman K."/>
            <person name="Ropars J."/>
            <person name="Renault P."/>
            <person name="Dupont J."/>
            <person name="Gouzy J."/>
            <person name="Branca A."/>
            <person name="Abraham A.L."/>
            <person name="Ceppi M."/>
            <person name="Conseiller E."/>
            <person name="Debuchy R."/>
            <person name="Malagnac F."/>
            <person name="Goarin A."/>
            <person name="Silar P."/>
            <person name="Lacoste S."/>
            <person name="Sallet E."/>
            <person name="Bensimon A."/>
            <person name="Giraud T."/>
            <person name="Brygoo Y."/>
        </authorList>
    </citation>
    <scope>NUCLEOTIDE SEQUENCE [LARGE SCALE GENOMIC DNA]</scope>
    <source>
        <strain evidence="2">FM 013</strain>
    </source>
</reference>
<dbReference type="STRING" id="1429867.A0A0G4PAS7"/>
<dbReference type="EMBL" id="HG793142">
    <property type="protein sequence ID" value="CRL23422.1"/>
    <property type="molecule type" value="Genomic_DNA"/>
</dbReference>
<dbReference type="AlphaFoldDB" id="A0A0G4PAS7"/>
<sequence>MRAVPEKWQRRTEHALLLRDGVSLLFDGHDLDAGFEVPDGIDFDVDAPESKGQPIFNGNLLWGAAAK</sequence>
<evidence type="ECO:0000313" key="2">
    <source>
        <dbReference type="Proteomes" id="UP000053732"/>
    </source>
</evidence>
<proteinExistence type="predicted"/>
<keyword evidence="2" id="KW-1185">Reference proteome</keyword>